<evidence type="ECO:0000256" key="1">
    <source>
        <dbReference type="SAM" id="Phobius"/>
    </source>
</evidence>
<evidence type="ECO:0000313" key="3">
    <source>
        <dbReference type="Proteomes" id="UP000242616"/>
    </source>
</evidence>
<dbReference type="RefSeq" id="WP_077198142.1">
    <property type="nucleotide sequence ID" value="NZ_LBFC01000016.1"/>
</dbReference>
<dbReference type="InterPro" id="IPR053824">
    <property type="entry name" value="DUF7010"/>
</dbReference>
<keyword evidence="1" id="KW-0472">Membrane</keyword>
<keyword evidence="1" id="KW-1133">Transmembrane helix</keyword>
<evidence type="ECO:0000313" key="2">
    <source>
        <dbReference type="EMBL" id="ONN27359.1"/>
    </source>
</evidence>
<name>A0ABX3IHN1_9BACT</name>
<dbReference type="Proteomes" id="UP000242616">
    <property type="component" value="Unassembled WGS sequence"/>
</dbReference>
<keyword evidence="1" id="KW-0812">Transmembrane</keyword>
<feature type="transmembrane region" description="Helical" evidence="1">
    <location>
        <begin position="129"/>
        <end position="146"/>
    </location>
</feature>
<dbReference type="EMBL" id="LBFC01000016">
    <property type="protein sequence ID" value="ONN27359.1"/>
    <property type="molecule type" value="Genomic_DNA"/>
</dbReference>
<feature type="transmembrane region" description="Helical" evidence="1">
    <location>
        <begin position="152"/>
        <end position="172"/>
    </location>
</feature>
<accession>A0ABX3IHN1</accession>
<sequence>MDLKVWKEELSVKCKNGIAFLLSASVVWGVMLVILLSPFSLETKNSLILWSTALLFPLAMFFSKIFKAQWKIDDNPLSILGFYLNIAQLIYYPIVIWAMIKRPEEMIIFLAMITSAHFFPYGWYYGTKIFMVMSVFMSVSILLVSLKLALDTLWVVPALMIAFLIVLVILLYKDYKKKEA</sequence>
<gene>
    <name evidence="2" type="ORF">XJ44_04000</name>
</gene>
<protein>
    <submittedName>
        <fullName evidence="2">Uncharacterized protein</fullName>
    </submittedName>
</protein>
<feature type="transmembrane region" description="Helical" evidence="1">
    <location>
        <begin position="47"/>
        <end position="66"/>
    </location>
</feature>
<reference evidence="2 3" key="1">
    <citation type="submission" date="2015-06" db="EMBL/GenBank/DDBJ databases">
        <title>Genome sequencing of Thermotogales isolates from hydrothermal vents.</title>
        <authorList>
            <person name="Haverkamp T.H."/>
            <person name="Kublanov I.V."/>
            <person name="Nesbo C.L."/>
        </authorList>
    </citation>
    <scope>NUCLEOTIDE SEQUENCE [LARGE SCALE GENOMIC DNA]</scope>
    <source>
        <strain evidence="3">ik275mar</strain>
    </source>
</reference>
<organism evidence="2 3">
    <name type="scientific">Thermosipho affectus</name>
    <dbReference type="NCBI Taxonomy" id="660294"/>
    <lineage>
        <taxon>Bacteria</taxon>
        <taxon>Thermotogati</taxon>
        <taxon>Thermotogota</taxon>
        <taxon>Thermotogae</taxon>
        <taxon>Thermotogales</taxon>
        <taxon>Fervidobacteriaceae</taxon>
        <taxon>Thermosipho</taxon>
    </lineage>
</organism>
<feature type="transmembrane region" description="Helical" evidence="1">
    <location>
        <begin position="20"/>
        <end position="41"/>
    </location>
</feature>
<comment type="caution">
    <text evidence="2">The sequence shown here is derived from an EMBL/GenBank/DDBJ whole genome shotgun (WGS) entry which is preliminary data.</text>
</comment>
<dbReference type="Pfam" id="PF22765">
    <property type="entry name" value="DUF7010"/>
    <property type="match status" value="1"/>
</dbReference>
<keyword evidence="3" id="KW-1185">Reference proteome</keyword>
<feature type="transmembrane region" description="Helical" evidence="1">
    <location>
        <begin position="78"/>
        <end position="100"/>
    </location>
</feature>
<proteinExistence type="predicted"/>